<dbReference type="SMART" id="SM00273">
    <property type="entry name" value="ENTH"/>
    <property type="match status" value="1"/>
</dbReference>
<accession>A0A9P6FPV4</accession>
<feature type="region of interest" description="Disordered" evidence="1">
    <location>
        <begin position="155"/>
        <end position="186"/>
    </location>
</feature>
<dbReference type="EMBL" id="JAABOA010002776">
    <property type="protein sequence ID" value="KAF9579412.1"/>
    <property type="molecule type" value="Genomic_DNA"/>
</dbReference>
<dbReference type="GO" id="GO:0006897">
    <property type="term" value="P:endocytosis"/>
    <property type="evidence" value="ECO:0007669"/>
    <property type="project" value="TreeGrafter"/>
</dbReference>
<dbReference type="FunFam" id="1.25.40.90:FF:000006">
    <property type="entry name" value="Clathrin interactor 1"/>
    <property type="match status" value="1"/>
</dbReference>
<comment type="caution">
    <text evidence="3">The sequence shown here is derived from an EMBL/GenBank/DDBJ whole genome shotgun (WGS) entry which is preliminary data.</text>
</comment>
<sequence length="515" mass="54512">MDNFIENVSGYSMWDIRNAIEKVTAKVMNLTEMEQKVREATSNEAWGASGSLKQELAQATHNFQYFNEIMPAIFKRFADTEPRQWRQIYKALVLLEYLVTNGSERVVDEARSHISTIKYFRNFQFIDENGKDEGINVRNRAKEFSETLSSVDRIKEERKKAKTNRTKYVGTEGGGGSGSGGGGGGGGGFSGNGSRYGGFGSDSYFDSGSGGYGGFSGSGSGSGSSFRGSSGRYDDHGNSGRSNRYEDDDRDASNSPPARRTNKRPEPAKAPAKAEPAKEVSLFDFDEPVASASTKQNVFGSSASKPADDGWGDLQSATDDFDDFQSAPPVAQTSTLGFPSSTSTLPPVLTSNNSNNSNVGFNFASTKPAPANGGGGAFDLLGSSPLKSNNTMSGMSSALPPVTPISPQSTNANKSTFPVIQNNSVASSDPNDIWANASGLISLDGLGKAKPKEAAAPSMNALAANSWNSGTWANTTKPANQASTGFGNFGSMASNTQSANKNTNTNKNNFDDLLS</sequence>
<dbReference type="SUPFAM" id="SSF48464">
    <property type="entry name" value="ENTH/VHS domain"/>
    <property type="match status" value="1"/>
</dbReference>
<keyword evidence="4" id="KW-1185">Reference proteome</keyword>
<name>A0A9P6FPV4_9FUNG</name>
<dbReference type="GO" id="GO:0005768">
    <property type="term" value="C:endosome"/>
    <property type="evidence" value="ECO:0007669"/>
    <property type="project" value="TreeGrafter"/>
</dbReference>
<dbReference type="OrthoDB" id="4033880at2759"/>
<feature type="compositionally biased region" description="Polar residues" evidence="1">
    <location>
        <begin position="476"/>
        <end position="499"/>
    </location>
</feature>
<dbReference type="GO" id="GO:0030125">
    <property type="term" value="C:clathrin vesicle coat"/>
    <property type="evidence" value="ECO:0007669"/>
    <property type="project" value="TreeGrafter"/>
</dbReference>
<reference evidence="3" key="1">
    <citation type="journal article" date="2020" name="Fungal Divers.">
        <title>Resolving the Mortierellaceae phylogeny through synthesis of multi-gene phylogenetics and phylogenomics.</title>
        <authorList>
            <person name="Vandepol N."/>
            <person name="Liber J."/>
            <person name="Desiro A."/>
            <person name="Na H."/>
            <person name="Kennedy M."/>
            <person name="Barry K."/>
            <person name="Grigoriev I.V."/>
            <person name="Miller A.N."/>
            <person name="O'Donnell K."/>
            <person name="Stajich J.E."/>
            <person name="Bonito G."/>
        </authorList>
    </citation>
    <scope>NUCLEOTIDE SEQUENCE</scope>
    <source>
        <strain evidence="3">KOD1015</strain>
    </source>
</reference>
<dbReference type="PANTHER" id="PTHR12276">
    <property type="entry name" value="EPSIN/ENT-RELATED"/>
    <property type="match status" value="1"/>
</dbReference>
<evidence type="ECO:0000313" key="3">
    <source>
        <dbReference type="EMBL" id="KAF9579412.1"/>
    </source>
</evidence>
<dbReference type="CDD" id="cd16992">
    <property type="entry name" value="ENTH_Ent3"/>
    <property type="match status" value="1"/>
</dbReference>
<dbReference type="GO" id="GO:0005886">
    <property type="term" value="C:plasma membrane"/>
    <property type="evidence" value="ECO:0007669"/>
    <property type="project" value="TreeGrafter"/>
</dbReference>
<dbReference type="GO" id="GO:0030276">
    <property type="term" value="F:clathrin binding"/>
    <property type="evidence" value="ECO:0007669"/>
    <property type="project" value="TreeGrafter"/>
</dbReference>
<feature type="region of interest" description="Disordered" evidence="1">
    <location>
        <begin position="216"/>
        <end position="342"/>
    </location>
</feature>
<dbReference type="GO" id="GO:0006895">
    <property type="term" value="P:Golgi to endosome transport"/>
    <property type="evidence" value="ECO:0007669"/>
    <property type="project" value="TreeGrafter"/>
</dbReference>
<dbReference type="PROSITE" id="PS50942">
    <property type="entry name" value="ENTH"/>
    <property type="match status" value="1"/>
</dbReference>
<evidence type="ECO:0000259" key="2">
    <source>
        <dbReference type="PROSITE" id="PS50942"/>
    </source>
</evidence>
<dbReference type="InterPro" id="IPR013809">
    <property type="entry name" value="ENTH"/>
</dbReference>
<organism evidence="3 4">
    <name type="scientific">Lunasporangiospora selenospora</name>
    <dbReference type="NCBI Taxonomy" id="979761"/>
    <lineage>
        <taxon>Eukaryota</taxon>
        <taxon>Fungi</taxon>
        <taxon>Fungi incertae sedis</taxon>
        <taxon>Mucoromycota</taxon>
        <taxon>Mortierellomycotina</taxon>
        <taxon>Mortierellomycetes</taxon>
        <taxon>Mortierellales</taxon>
        <taxon>Mortierellaceae</taxon>
        <taxon>Lunasporangiospora</taxon>
    </lineage>
</organism>
<feature type="compositionally biased region" description="Gly residues" evidence="1">
    <location>
        <begin position="171"/>
        <end position="186"/>
    </location>
</feature>
<protein>
    <submittedName>
        <fullName evidence="3">Epsin-3, clathrin recruitment and traffic between the Golgi and endosome</fullName>
    </submittedName>
</protein>
<dbReference type="GO" id="GO:0005829">
    <property type="term" value="C:cytosol"/>
    <property type="evidence" value="ECO:0007669"/>
    <property type="project" value="GOC"/>
</dbReference>
<dbReference type="InterPro" id="IPR008942">
    <property type="entry name" value="ENTH_VHS"/>
</dbReference>
<dbReference type="AlphaFoldDB" id="A0A9P6FPV4"/>
<dbReference type="Pfam" id="PF01417">
    <property type="entry name" value="ENTH"/>
    <property type="match status" value="1"/>
</dbReference>
<evidence type="ECO:0000256" key="1">
    <source>
        <dbReference type="SAM" id="MobiDB-lite"/>
    </source>
</evidence>
<evidence type="ECO:0000313" key="4">
    <source>
        <dbReference type="Proteomes" id="UP000780801"/>
    </source>
</evidence>
<feature type="compositionally biased region" description="Polar residues" evidence="1">
    <location>
        <begin position="291"/>
        <end position="304"/>
    </location>
</feature>
<proteinExistence type="predicted"/>
<dbReference type="GO" id="GO:0005543">
    <property type="term" value="F:phospholipid binding"/>
    <property type="evidence" value="ECO:0007669"/>
    <property type="project" value="TreeGrafter"/>
</dbReference>
<dbReference type="PANTHER" id="PTHR12276:SF45">
    <property type="entry name" value="CLATHRIN INTERACTOR 1"/>
    <property type="match status" value="1"/>
</dbReference>
<feature type="domain" description="ENTH" evidence="2">
    <location>
        <begin position="25"/>
        <end position="158"/>
    </location>
</feature>
<dbReference type="Gene3D" id="1.25.40.90">
    <property type="match status" value="1"/>
</dbReference>
<feature type="region of interest" description="Disordered" evidence="1">
    <location>
        <begin position="476"/>
        <end position="515"/>
    </location>
</feature>
<dbReference type="Proteomes" id="UP000780801">
    <property type="component" value="Unassembled WGS sequence"/>
</dbReference>
<feature type="compositionally biased region" description="Basic and acidic residues" evidence="1">
    <location>
        <begin position="232"/>
        <end position="247"/>
    </location>
</feature>
<gene>
    <name evidence="3" type="primary">ENT3</name>
    <name evidence="3" type="ORF">BGW38_004328</name>
</gene>